<evidence type="ECO:0000313" key="2">
    <source>
        <dbReference type="EMBL" id="KAJ7356725.1"/>
    </source>
</evidence>
<organism evidence="2 3">
    <name type="scientific">Mycena albidolilacea</name>
    <dbReference type="NCBI Taxonomy" id="1033008"/>
    <lineage>
        <taxon>Eukaryota</taxon>
        <taxon>Fungi</taxon>
        <taxon>Dikarya</taxon>
        <taxon>Basidiomycota</taxon>
        <taxon>Agaricomycotina</taxon>
        <taxon>Agaricomycetes</taxon>
        <taxon>Agaricomycetidae</taxon>
        <taxon>Agaricales</taxon>
        <taxon>Marasmiineae</taxon>
        <taxon>Mycenaceae</taxon>
        <taxon>Mycena</taxon>
    </lineage>
</organism>
<reference evidence="2" key="1">
    <citation type="submission" date="2023-03" db="EMBL/GenBank/DDBJ databases">
        <title>Massive genome expansion in bonnet fungi (Mycena s.s.) driven by repeated elements and novel gene families across ecological guilds.</title>
        <authorList>
            <consortium name="Lawrence Berkeley National Laboratory"/>
            <person name="Harder C.B."/>
            <person name="Miyauchi S."/>
            <person name="Viragh M."/>
            <person name="Kuo A."/>
            <person name="Thoen E."/>
            <person name="Andreopoulos B."/>
            <person name="Lu D."/>
            <person name="Skrede I."/>
            <person name="Drula E."/>
            <person name="Henrissat B."/>
            <person name="Morin E."/>
            <person name="Kohler A."/>
            <person name="Barry K."/>
            <person name="LaButti K."/>
            <person name="Morin E."/>
            <person name="Salamov A."/>
            <person name="Lipzen A."/>
            <person name="Mereny Z."/>
            <person name="Hegedus B."/>
            <person name="Baldrian P."/>
            <person name="Stursova M."/>
            <person name="Weitz H."/>
            <person name="Taylor A."/>
            <person name="Grigoriev I.V."/>
            <person name="Nagy L.G."/>
            <person name="Martin F."/>
            <person name="Kauserud H."/>
        </authorList>
    </citation>
    <scope>NUCLEOTIDE SEQUENCE</scope>
    <source>
        <strain evidence="2">CBHHK002</strain>
    </source>
</reference>
<comment type="caution">
    <text evidence="2">The sequence shown here is derived from an EMBL/GenBank/DDBJ whole genome shotgun (WGS) entry which is preliminary data.</text>
</comment>
<proteinExistence type="predicted"/>
<feature type="compositionally biased region" description="Basic residues" evidence="1">
    <location>
        <begin position="240"/>
        <end position="250"/>
    </location>
</feature>
<dbReference type="AlphaFoldDB" id="A0AAD7AEP9"/>
<name>A0AAD7AEP9_9AGAR</name>
<evidence type="ECO:0000256" key="1">
    <source>
        <dbReference type="SAM" id="MobiDB-lite"/>
    </source>
</evidence>
<protein>
    <submittedName>
        <fullName evidence="2">Uncharacterized protein</fullName>
    </submittedName>
</protein>
<feature type="region of interest" description="Disordered" evidence="1">
    <location>
        <begin position="144"/>
        <end position="165"/>
    </location>
</feature>
<sequence>MLLYIVFDSLPWLLQHLNSASPLAEALPCPSAHHFRLAGHDSRGADLHAPQSLQVRHPMHRTRSSPPRIVPSPDFHQRAHSQAILRSPAHPSVAPVLLPASHEGRVRHAPRPSAQPAARAGLLQHHGIERDTLSDYEVIRALTSPPTPYHADTLSDRPPRFSDTPHSSRCRSLTCVLPSLAPGAATIHSGVTPSVFSTLACVHHSWDVRYHRRALRLLRPFPHRIDPFFSPPTREDHPRRSPNYHTRVRSARGDYSSSAAPRSVSALALRRLAYHPAASPGCDYRRRSTLTHPTPYLRTLGARRAAPPACTALDTAVAPRRRHPARC</sequence>
<dbReference type="Proteomes" id="UP001218218">
    <property type="component" value="Unassembled WGS sequence"/>
</dbReference>
<evidence type="ECO:0000313" key="3">
    <source>
        <dbReference type="Proteomes" id="UP001218218"/>
    </source>
</evidence>
<dbReference type="EMBL" id="JARIHO010000008">
    <property type="protein sequence ID" value="KAJ7356725.1"/>
    <property type="molecule type" value="Genomic_DNA"/>
</dbReference>
<feature type="region of interest" description="Disordered" evidence="1">
    <location>
        <begin position="229"/>
        <end position="257"/>
    </location>
</feature>
<gene>
    <name evidence="2" type="ORF">DFH08DRAFT_1047590</name>
</gene>
<accession>A0AAD7AEP9</accession>
<keyword evidence="3" id="KW-1185">Reference proteome</keyword>